<evidence type="ECO:0000256" key="4">
    <source>
        <dbReference type="ARBA" id="ARBA00023136"/>
    </source>
</evidence>
<keyword evidence="5" id="KW-0998">Cell outer membrane</keyword>
<evidence type="ECO:0000256" key="5">
    <source>
        <dbReference type="ARBA" id="ARBA00023237"/>
    </source>
</evidence>
<evidence type="ECO:0000256" key="1">
    <source>
        <dbReference type="ARBA" id="ARBA00004442"/>
    </source>
</evidence>
<dbReference type="InterPro" id="IPR033985">
    <property type="entry name" value="SusD-like_N"/>
</dbReference>
<keyword evidence="4" id="KW-0472">Membrane</keyword>
<dbReference type="Pfam" id="PF07980">
    <property type="entry name" value="SusD_RagB"/>
    <property type="match status" value="1"/>
</dbReference>
<dbReference type="SUPFAM" id="SSF48452">
    <property type="entry name" value="TPR-like"/>
    <property type="match status" value="1"/>
</dbReference>
<dbReference type="InterPro" id="IPR011990">
    <property type="entry name" value="TPR-like_helical_dom_sf"/>
</dbReference>
<dbReference type="Gene3D" id="1.25.40.390">
    <property type="match status" value="2"/>
</dbReference>
<feature type="domain" description="RagB/SusD" evidence="7">
    <location>
        <begin position="387"/>
        <end position="477"/>
    </location>
</feature>
<name>A0ABS5VXK4_9BACT</name>
<feature type="region of interest" description="Disordered" evidence="6">
    <location>
        <begin position="218"/>
        <end position="238"/>
    </location>
</feature>
<protein>
    <submittedName>
        <fullName evidence="9">RagB/SusD family nutrient uptake outer membrane protein</fullName>
    </submittedName>
</protein>
<comment type="similarity">
    <text evidence="2">Belongs to the SusD family.</text>
</comment>
<evidence type="ECO:0000259" key="8">
    <source>
        <dbReference type="Pfam" id="PF14322"/>
    </source>
</evidence>
<sequence>MKKYLLFLISICVASCSDYLDVKPVSQIDKNALFQTEEGFYEALNGVYSRAIGNDLYGEELTFGFLDVLAQNYSVFDIAGSKYPYQQTANYNYTEKNFIDRKNRVWEGLYNAIGNCNSLLENLEIKGKILSPDVYPIVKGEALALRAYFHLDIIRMFAPSYKSNPTAPAVPYVTRFSNLAAPQLTVAAALDSVIADLTSARTLLRGIDPIAKPSYKVGYTTDGDDADTNPDDGSNEEQGSLFLQNRRHRMNYYAVCGTLARAHLCRNNKSEALAFAKEVIESNKFPAVKREDFGNVEEEKQDLILYPELVFAWAIPTQVDELRDRFERGNSSLNVRLDPGNAIYETGSVGAEDLRIKEWFKIDNSTTARLELRKYHRENTNKHPLMAPAIRLSEMYYIASECSYPINQNDAWSYFNKARFNRGIAGAYEIWSGDEQKLLTELLKEARKEFYGEGQIFYMYKRLNKNIKGLDGSETPASNKVFVLPMPDDEIRLGQRD</sequence>
<dbReference type="Proteomes" id="UP000772618">
    <property type="component" value="Unassembled WGS sequence"/>
</dbReference>
<keyword evidence="3" id="KW-0732">Signal</keyword>
<dbReference type="Pfam" id="PF14322">
    <property type="entry name" value="SusD-like_3"/>
    <property type="match status" value="1"/>
</dbReference>
<evidence type="ECO:0000256" key="6">
    <source>
        <dbReference type="SAM" id="MobiDB-lite"/>
    </source>
</evidence>
<comment type="caution">
    <text evidence="9">The sequence shown here is derived from an EMBL/GenBank/DDBJ whole genome shotgun (WGS) entry which is preliminary data.</text>
</comment>
<evidence type="ECO:0000313" key="10">
    <source>
        <dbReference type="Proteomes" id="UP000772618"/>
    </source>
</evidence>
<dbReference type="EMBL" id="JAHESD010000077">
    <property type="protein sequence ID" value="MBT1705986.1"/>
    <property type="molecule type" value="Genomic_DNA"/>
</dbReference>
<organism evidence="9 10">
    <name type="scientific">Chryseosolibacter indicus</name>
    <dbReference type="NCBI Taxonomy" id="2782351"/>
    <lineage>
        <taxon>Bacteria</taxon>
        <taxon>Pseudomonadati</taxon>
        <taxon>Bacteroidota</taxon>
        <taxon>Cytophagia</taxon>
        <taxon>Cytophagales</taxon>
        <taxon>Chryseotaleaceae</taxon>
        <taxon>Chryseosolibacter</taxon>
    </lineage>
</organism>
<accession>A0ABS5VXK4</accession>
<feature type="compositionally biased region" description="Acidic residues" evidence="6">
    <location>
        <begin position="222"/>
        <end position="235"/>
    </location>
</feature>
<feature type="domain" description="SusD-like N-terminal" evidence="8">
    <location>
        <begin position="18"/>
        <end position="204"/>
    </location>
</feature>
<evidence type="ECO:0000256" key="2">
    <source>
        <dbReference type="ARBA" id="ARBA00006275"/>
    </source>
</evidence>
<dbReference type="InterPro" id="IPR012944">
    <property type="entry name" value="SusD_RagB_dom"/>
</dbReference>
<proteinExistence type="inferred from homology"/>
<reference evidence="9 10" key="1">
    <citation type="submission" date="2021-05" db="EMBL/GenBank/DDBJ databases">
        <title>A Polyphasic approach of four new species of the genus Ohtaekwangia: Ohtaekwangia histidinii sp. nov., Ohtaekwangia cretensis sp. nov., Ohtaekwangia indiensis sp. nov., Ohtaekwangia reichenbachii sp. nov. from diverse environment.</title>
        <authorList>
            <person name="Octaviana S."/>
        </authorList>
    </citation>
    <scope>NUCLEOTIDE SEQUENCE [LARGE SCALE GENOMIC DNA]</scope>
    <source>
        <strain evidence="9 10">PWU20</strain>
    </source>
</reference>
<evidence type="ECO:0000313" key="9">
    <source>
        <dbReference type="EMBL" id="MBT1705986.1"/>
    </source>
</evidence>
<dbReference type="RefSeq" id="WP_254156576.1">
    <property type="nucleotide sequence ID" value="NZ_JAHESD010000077.1"/>
</dbReference>
<evidence type="ECO:0000256" key="3">
    <source>
        <dbReference type="ARBA" id="ARBA00022729"/>
    </source>
</evidence>
<keyword evidence="10" id="KW-1185">Reference proteome</keyword>
<comment type="subcellular location">
    <subcellularLocation>
        <location evidence="1">Cell outer membrane</location>
    </subcellularLocation>
</comment>
<evidence type="ECO:0000259" key="7">
    <source>
        <dbReference type="Pfam" id="PF07980"/>
    </source>
</evidence>
<gene>
    <name evidence="9" type="ORF">KK060_22030</name>
</gene>